<keyword evidence="4" id="KW-1185">Reference proteome</keyword>
<feature type="chain" id="PRO_5040750734" evidence="1">
    <location>
        <begin position="27"/>
        <end position="152"/>
    </location>
</feature>
<gene>
    <name evidence="3" type="ORF">OUO13_15735</name>
</gene>
<evidence type="ECO:0000256" key="1">
    <source>
        <dbReference type="SAM" id="SignalP"/>
    </source>
</evidence>
<dbReference type="AlphaFoldDB" id="A0A9X3IU65"/>
<dbReference type="Proteomes" id="UP001150830">
    <property type="component" value="Unassembled WGS sequence"/>
</dbReference>
<evidence type="ECO:0000313" key="4">
    <source>
        <dbReference type="Proteomes" id="UP001150830"/>
    </source>
</evidence>
<dbReference type="SUPFAM" id="SSF50891">
    <property type="entry name" value="Cyclophilin-like"/>
    <property type="match status" value="1"/>
</dbReference>
<keyword evidence="1" id="KW-0732">Signal</keyword>
<dbReference type="EMBL" id="JAPNOA010000056">
    <property type="protein sequence ID" value="MCY0966639.1"/>
    <property type="molecule type" value="Genomic_DNA"/>
</dbReference>
<dbReference type="Gene3D" id="2.40.100.20">
    <property type="match status" value="1"/>
</dbReference>
<accession>A0A9X3IU65</accession>
<reference evidence="3" key="1">
    <citation type="submission" date="2022-11" db="EMBL/GenBank/DDBJ databases">
        <title>Parathalassolutuus dongxingensis gen. nov., sp. nov., a novel member of family Oceanospirillaceae isolated from a coastal shrimp pond in Guangxi, China.</title>
        <authorList>
            <person name="Chen H."/>
        </authorList>
    </citation>
    <scope>NUCLEOTIDE SEQUENCE</scope>
    <source>
        <strain evidence="3">G-43</strain>
    </source>
</reference>
<name>A0A9X3IU65_9GAMM</name>
<feature type="signal peptide" evidence="1">
    <location>
        <begin position="1"/>
        <end position="26"/>
    </location>
</feature>
<protein>
    <submittedName>
        <fullName evidence="3">Cyclophilin-like fold protein</fullName>
    </submittedName>
</protein>
<comment type="caution">
    <text evidence="3">The sequence shown here is derived from an EMBL/GenBank/DDBJ whole genome shotgun (WGS) entry which is preliminary data.</text>
</comment>
<sequence length="152" mass="16243">MTTRLMTIKRTLLALALGIVTSCAQSENPTNIQEHAMNIVMEIDGIELPGTLNDSAAARDFAAMLPLTLTLEDYASTEKISDLPGKLSTVGSPSGTAAKAGDITYYAPWGNLAIFYKPFHHASGLIKLGSFDKGAQGLMFNGKKNVVIRVVE</sequence>
<evidence type="ECO:0000313" key="3">
    <source>
        <dbReference type="EMBL" id="MCY0966639.1"/>
    </source>
</evidence>
<dbReference type="Pfam" id="PF18050">
    <property type="entry name" value="Cyclophil_like2"/>
    <property type="match status" value="1"/>
</dbReference>
<feature type="domain" description="Cyclophilin-like" evidence="2">
    <location>
        <begin position="41"/>
        <end position="149"/>
    </location>
</feature>
<organism evidence="3 4">
    <name type="scientific">Parathalassolituus penaei</name>
    <dbReference type="NCBI Taxonomy" id="2997323"/>
    <lineage>
        <taxon>Bacteria</taxon>
        <taxon>Pseudomonadati</taxon>
        <taxon>Pseudomonadota</taxon>
        <taxon>Gammaproteobacteria</taxon>
        <taxon>Oceanospirillales</taxon>
        <taxon>Oceanospirillaceae</taxon>
        <taxon>Parathalassolituus</taxon>
    </lineage>
</organism>
<dbReference type="InterPro" id="IPR029000">
    <property type="entry name" value="Cyclophilin-like_dom_sf"/>
</dbReference>
<dbReference type="RefSeq" id="WP_283174841.1">
    <property type="nucleotide sequence ID" value="NZ_JAPNOA010000056.1"/>
</dbReference>
<evidence type="ECO:0000259" key="2">
    <source>
        <dbReference type="Pfam" id="PF18050"/>
    </source>
</evidence>
<dbReference type="PROSITE" id="PS51257">
    <property type="entry name" value="PROKAR_LIPOPROTEIN"/>
    <property type="match status" value="1"/>
</dbReference>
<proteinExistence type="predicted"/>
<dbReference type="InterPro" id="IPR041183">
    <property type="entry name" value="Cyclophilin-like"/>
</dbReference>